<dbReference type="Gene3D" id="1.10.10.10">
    <property type="entry name" value="Winged helix-like DNA-binding domain superfamily/Winged helix DNA-binding domain"/>
    <property type="match status" value="1"/>
</dbReference>
<dbReference type="GO" id="GO:0032259">
    <property type="term" value="P:methylation"/>
    <property type="evidence" value="ECO:0007669"/>
    <property type="project" value="UniProtKB-KW"/>
</dbReference>
<evidence type="ECO:0000313" key="6">
    <source>
        <dbReference type="EMBL" id="KJA18250.1"/>
    </source>
</evidence>
<dbReference type="PANTHER" id="PTHR43712:SF2">
    <property type="entry name" value="O-METHYLTRANSFERASE CICE"/>
    <property type="match status" value="1"/>
</dbReference>
<dbReference type="Pfam" id="PF08100">
    <property type="entry name" value="Dimerisation"/>
    <property type="match status" value="1"/>
</dbReference>
<name>A0A0D2PDG2_HYPSF</name>
<dbReference type="Proteomes" id="UP000054270">
    <property type="component" value="Unassembled WGS sequence"/>
</dbReference>
<keyword evidence="3" id="KW-0949">S-adenosyl-L-methionine</keyword>
<dbReference type="InterPro" id="IPR001077">
    <property type="entry name" value="COMT_C"/>
</dbReference>
<protein>
    <submittedName>
        <fullName evidence="6">Uncharacterized protein</fullName>
    </submittedName>
</protein>
<sequence length="471" mass="52518">MQNIRLLRSILNESLDSLEAAYESKSLDFPLLDEPHTPNSDEEMLAMAPEIQNIVDRIVAASYQLLCTVRHPFLNLADAASGYHLAACLRVAERFNLPEILRGRGPNGLHVDEIAAKADVEPTKLARILRVLATHHIFRELRPNVFSNNRNSSYFSTSMTVEEIRLDPPIKYRDRSDAAAAGYIGTFTDDVFKASSYLVEDLEDVKTRKQFSAKEAAFQKAFNTEKDYFAWLEQPGNEYRLTRYGACIQGTSLWDPPDTIVQGFDWATIIQGGIVVDVGGGLGAPSMILAKAFPGLRIIIQDRQPVVQQAQVYWTKTYPSALDSDRVSFMAHNFFSPQPVQNPSVFLVRTICHDWPDELVVEILSNLRSAASGSTRLIVADYVIPYACPNDEFESTTAQNPSNPPPLLGNLGKAGFNAYYIDMTMEVLLNGQERTLSHQIALAAKAGWKVTQVNNIRNSHFGYLLAEPIFA</sequence>
<dbReference type="PROSITE" id="PS51683">
    <property type="entry name" value="SAM_OMT_II"/>
    <property type="match status" value="1"/>
</dbReference>
<dbReference type="EMBL" id="KN817591">
    <property type="protein sequence ID" value="KJA18250.1"/>
    <property type="molecule type" value="Genomic_DNA"/>
</dbReference>
<dbReference type="Pfam" id="PF00891">
    <property type="entry name" value="Methyltransf_2"/>
    <property type="match status" value="1"/>
</dbReference>
<dbReference type="InterPro" id="IPR012967">
    <property type="entry name" value="COMT_dimerisation"/>
</dbReference>
<dbReference type="SUPFAM" id="SSF53335">
    <property type="entry name" value="S-adenosyl-L-methionine-dependent methyltransferases"/>
    <property type="match status" value="1"/>
</dbReference>
<accession>A0A0D2PDG2</accession>
<dbReference type="PANTHER" id="PTHR43712">
    <property type="entry name" value="PUTATIVE (AFU_ORTHOLOGUE AFUA_4G14580)-RELATED"/>
    <property type="match status" value="1"/>
</dbReference>
<keyword evidence="1" id="KW-0489">Methyltransferase</keyword>
<keyword evidence="7" id="KW-1185">Reference proteome</keyword>
<reference evidence="7" key="1">
    <citation type="submission" date="2014-04" db="EMBL/GenBank/DDBJ databases">
        <title>Evolutionary Origins and Diversification of the Mycorrhizal Mutualists.</title>
        <authorList>
            <consortium name="DOE Joint Genome Institute"/>
            <consortium name="Mycorrhizal Genomics Consortium"/>
            <person name="Kohler A."/>
            <person name="Kuo A."/>
            <person name="Nagy L.G."/>
            <person name="Floudas D."/>
            <person name="Copeland A."/>
            <person name="Barry K.W."/>
            <person name="Cichocki N."/>
            <person name="Veneault-Fourrey C."/>
            <person name="LaButti K."/>
            <person name="Lindquist E.A."/>
            <person name="Lipzen A."/>
            <person name="Lundell T."/>
            <person name="Morin E."/>
            <person name="Murat C."/>
            <person name="Riley R."/>
            <person name="Ohm R."/>
            <person name="Sun H."/>
            <person name="Tunlid A."/>
            <person name="Henrissat B."/>
            <person name="Grigoriev I.V."/>
            <person name="Hibbett D.S."/>
            <person name="Martin F."/>
        </authorList>
    </citation>
    <scope>NUCLEOTIDE SEQUENCE [LARGE SCALE GENOMIC DNA]</scope>
    <source>
        <strain evidence="7">FD-334 SS-4</strain>
    </source>
</reference>
<feature type="domain" description="O-methyltransferase dimerisation" evidence="5">
    <location>
        <begin position="79"/>
        <end position="157"/>
    </location>
</feature>
<dbReference type="InterPro" id="IPR029063">
    <property type="entry name" value="SAM-dependent_MTases_sf"/>
</dbReference>
<dbReference type="OMA" id="LSNHNAC"/>
<feature type="domain" description="O-methyltransferase C-terminal" evidence="4">
    <location>
        <begin position="274"/>
        <end position="386"/>
    </location>
</feature>
<evidence type="ECO:0000256" key="2">
    <source>
        <dbReference type="ARBA" id="ARBA00022679"/>
    </source>
</evidence>
<evidence type="ECO:0000256" key="1">
    <source>
        <dbReference type="ARBA" id="ARBA00022603"/>
    </source>
</evidence>
<evidence type="ECO:0000313" key="7">
    <source>
        <dbReference type="Proteomes" id="UP000054270"/>
    </source>
</evidence>
<dbReference type="Gene3D" id="3.40.50.150">
    <property type="entry name" value="Vaccinia Virus protein VP39"/>
    <property type="match status" value="1"/>
</dbReference>
<dbReference type="AlphaFoldDB" id="A0A0D2PDG2"/>
<dbReference type="GO" id="GO:0008171">
    <property type="term" value="F:O-methyltransferase activity"/>
    <property type="evidence" value="ECO:0007669"/>
    <property type="project" value="InterPro"/>
</dbReference>
<dbReference type="InterPro" id="IPR036390">
    <property type="entry name" value="WH_DNA-bd_sf"/>
</dbReference>
<evidence type="ECO:0000256" key="3">
    <source>
        <dbReference type="ARBA" id="ARBA00022691"/>
    </source>
</evidence>
<dbReference type="GO" id="GO:0046983">
    <property type="term" value="F:protein dimerization activity"/>
    <property type="evidence" value="ECO:0007669"/>
    <property type="project" value="InterPro"/>
</dbReference>
<evidence type="ECO:0000259" key="4">
    <source>
        <dbReference type="Pfam" id="PF00891"/>
    </source>
</evidence>
<gene>
    <name evidence="6" type="ORF">HYPSUDRAFT_145199</name>
</gene>
<evidence type="ECO:0000259" key="5">
    <source>
        <dbReference type="Pfam" id="PF08100"/>
    </source>
</evidence>
<proteinExistence type="predicted"/>
<dbReference type="STRING" id="945553.A0A0D2PDG2"/>
<dbReference type="OrthoDB" id="2410195at2759"/>
<organism evidence="6 7">
    <name type="scientific">Hypholoma sublateritium (strain FD-334 SS-4)</name>
    <dbReference type="NCBI Taxonomy" id="945553"/>
    <lineage>
        <taxon>Eukaryota</taxon>
        <taxon>Fungi</taxon>
        <taxon>Dikarya</taxon>
        <taxon>Basidiomycota</taxon>
        <taxon>Agaricomycotina</taxon>
        <taxon>Agaricomycetes</taxon>
        <taxon>Agaricomycetidae</taxon>
        <taxon>Agaricales</taxon>
        <taxon>Agaricineae</taxon>
        <taxon>Strophariaceae</taxon>
        <taxon>Hypholoma</taxon>
    </lineage>
</organism>
<keyword evidence="2" id="KW-0808">Transferase</keyword>
<dbReference type="SUPFAM" id="SSF46785">
    <property type="entry name" value="Winged helix' DNA-binding domain"/>
    <property type="match status" value="1"/>
</dbReference>
<dbReference type="InterPro" id="IPR016461">
    <property type="entry name" value="COMT-like"/>
</dbReference>
<dbReference type="InterPro" id="IPR036388">
    <property type="entry name" value="WH-like_DNA-bd_sf"/>
</dbReference>